<dbReference type="EMBL" id="JAGINP010000002">
    <property type="protein sequence ID" value="MBP2291125.1"/>
    <property type="molecule type" value="Genomic_DNA"/>
</dbReference>
<dbReference type="Pfam" id="PF00583">
    <property type="entry name" value="Acetyltransf_1"/>
    <property type="match status" value="1"/>
</dbReference>
<dbReference type="PROSITE" id="PS51186">
    <property type="entry name" value="GNAT"/>
    <property type="match status" value="1"/>
</dbReference>
<dbReference type="Gene3D" id="3.40.630.30">
    <property type="match status" value="1"/>
</dbReference>
<keyword evidence="5" id="KW-1185">Reference proteome</keyword>
<evidence type="ECO:0000313" key="5">
    <source>
        <dbReference type="Proteomes" id="UP000781958"/>
    </source>
</evidence>
<name>A0ABS4SFD5_9PROT</name>
<dbReference type="PANTHER" id="PTHR43877">
    <property type="entry name" value="AMINOALKYLPHOSPHONATE N-ACETYLTRANSFERASE-RELATED-RELATED"/>
    <property type="match status" value="1"/>
</dbReference>
<accession>A0ABS4SFD5</accession>
<gene>
    <name evidence="4" type="ORF">J2851_000867</name>
</gene>
<sequence length="159" mass="17288">MTSATVTSPDVIITRESPRQDEVVRLIGDLDAYLGALYPAESNDLLDIDSLDQPDMRFFVASRGGAVVGCGALRIDAEGYGEVKRMYVDPAARGGRIGRRLMDRIAEQARAEGLALLRLETGIHQAEALALYRKLGFADRGPFGGYGPDPLSVFMEKRA</sequence>
<evidence type="ECO:0000256" key="2">
    <source>
        <dbReference type="ARBA" id="ARBA00023315"/>
    </source>
</evidence>
<dbReference type="RefSeq" id="WP_307418876.1">
    <property type="nucleotide sequence ID" value="NZ_JAGINP010000002.1"/>
</dbReference>
<dbReference type="InterPro" id="IPR050832">
    <property type="entry name" value="Bact_Acetyltransf"/>
</dbReference>
<dbReference type="CDD" id="cd04301">
    <property type="entry name" value="NAT_SF"/>
    <property type="match status" value="1"/>
</dbReference>
<feature type="domain" description="N-acetyltransferase" evidence="3">
    <location>
        <begin position="12"/>
        <end position="159"/>
    </location>
</feature>
<evidence type="ECO:0000256" key="1">
    <source>
        <dbReference type="ARBA" id="ARBA00022679"/>
    </source>
</evidence>
<keyword evidence="2 4" id="KW-0012">Acyltransferase</keyword>
<dbReference type="InterPro" id="IPR016181">
    <property type="entry name" value="Acyl_CoA_acyltransferase"/>
</dbReference>
<dbReference type="GO" id="GO:0016746">
    <property type="term" value="F:acyltransferase activity"/>
    <property type="evidence" value="ECO:0007669"/>
    <property type="project" value="UniProtKB-KW"/>
</dbReference>
<dbReference type="PANTHER" id="PTHR43877:SF2">
    <property type="entry name" value="AMINOALKYLPHOSPHONATE N-ACETYLTRANSFERASE-RELATED"/>
    <property type="match status" value="1"/>
</dbReference>
<dbReference type="InterPro" id="IPR000182">
    <property type="entry name" value="GNAT_dom"/>
</dbReference>
<dbReference type="Proteomes" id="UP000781958">
    <property type="component" value="Unassembled WGS sequence"/>
</dbReference>
<comment type="caution">
    <text evidence="4">The sequence shown here is derived from an EMBL/GenBank/DDBJ whole genome shotgun (WGS) entry which is preliminary data.</text>
</comment>
<keyword evidence="1 4" id="KW-0808">Transferase</keyword>
<dbReference type="EC" id="2.3.1.-" evidence="4"/>
<protein>
    <submittedName>
        <fullName evidence="4">Acetyltransferase</fullName>
        <ecNumber evidence="4">2.3.1.-</ecNumber>
    </submittedName>
</protein>
<evidence type="ECO:0000259" key="3">
    <source>
        <dbReference type="PROSITE" id="PS51186"/>
    </source>
</evidence>
<proteinExistence type="predicted"/>
<evidence type="ECO:0000313" key="4">
    <source>
        <dbReference type="EMBL" id="MBP2291125.1"/>
    </source>
</evidence>
<reference evidence="4 5" key="1">
    <citation type="submission" date="2021-03" db="EMBL/GenBank/DDBJ databases">
        <title>Genomic Encyclopedia of Type Strains, Phase III (KMG-III): the genomes of soil and plant-associated and newly described type strains.</title>
        <authorList>
            <person name="Whitman W."/>
        </authorList>
    </citation>
    <scope>NUCLEOTIDE SEQUENCE [LARGE SCALE GENOMIC DNA]</scope>
    <source>
        <strain evidence="4 5">IMMIB AFH-6</strain>
    </source>
</reference>
<dbReference type="SUPFAM" id="SSF55729">
    <property type="entry name" value="Acyl-CoA N-acyltransferases (Nat)"/>
    <property type="match status" value="1"/>
</dbReference>
<organism evidence="4 5">
    <name type="scientific">Azospirillum rugosum</name>
    <dbReference type="NCBI Taxonomy" id="416170"/>
    <lineage>
        <taxon>Bacteria</taxon>
        <taxon>Pseudomonadati</taxon>
        <taxon>Pseudomonadota</taxon>
        <taxon>Alphaproteobacteria</taxon>
        <taxon>Rhodospirillales</taxon>
        <taxon>Azospirillaceae</taxon>
        <taxon>Azospirillum</taxon>
    </lineage>
</organism>